<protein>
    <recommendedName>
        <fullName evidence="10">O-antigen translocase</fullName>
    </recommendedName>
</protein>
<evidence type="ECO:0000256" key="7">
    <source>
        <dbReference type="SAM" id="Phobius"/>
    </source>
</evidence>
<gene>
    <name evidence="8" type="ORF">D5F11_011765</name>
</gene>
<keyword evidence="6 7" id="KW-0472">Membrane</keyword>
<comment type="subcellular location">
    <subcellularLocation>
        <location evidence="1">Cell membrane</location>
        <topology evidence="1">Multi-pass membrane protein</topology>
    </subcellularLocation>
</comment>
<dbReference type="OrthoDB" id="109075at2"/>
<evidence type="ECO:0000256" key="4">
    <source>
        <dbReference type="ARBA" id="ARBA00022692"/>
    </source>
</evidence>
<proteinExistence type="inferred from homology"/>
<name>A0A429X7X5_SIMTE</name>
<keyword evidence="4 7" id="KW-0812">Transmembrane</keyword>
<feature type="transmembrane region" description="Helical" evidence="7">
    <location>
        <begin position="46"/>
        <end position="66"/>
    </location>
</feature>
<feature type="transmembrane region" description="Helical" evidence="7">
    <location>
        <begin position="393"/>
        <end position="415"/>
    </location>
</feature>
<dbReference type="InterPro" id="IPR050833">
    <property type="entry name" value="Poly_Biosynth_Transport"/>
</dbReference>
<comment type="similarity">
    <text evidence="2">Belongs to the polysaccharide synthase family.</text>
</comment>
<evidence type="ECO:0000256" key="5">
    <source>
        <dbReference type="ARBA" id="ARBA00022989"/>
    </source>
</evidence>
<dbReference type="RefSeq" id="WP_120115548.1">
    <property type="nucleotide sequence ID" value="NZ_QYTW02000010.1"/>
</dbReference>
<dbReference type="GO" id="GO:0005886">
    <property type="term" value="C:plasma membrane"/>
    <property type="evidence" value="ECO:0007669"/>
    <property type="project" value="UniProtKB-SubCell"/>
</dbReference>
<keyword evidence="3" id="KW-1003">Cell membrane</keyword>
<feature type="transmembrane region" description="Helical" evidence="7">
    <location>
        <begin position="116"/>
        <end position="138"/>
    </location>
</feature>
<feature type="transmembrane region" description="Helical" evidence="7">
    <location>
        <begin position="301"/>
        <end position="325"/>
    </location>
</feature>
<evidence type="ECO:0000256" key="1">
    <source>
        <dbReference type="ARBA" id="ARBA00004651"/>
    </source>
</evidence>
<dbReference type="EMBL" id="QYTW02000010">
    <property type="protein sequence ID" value="RST59499.1"/>
    <property type="molecule type" value="Genomic_DNA"/>
</dbReference>
<feature type="transmembrane region" description="Helical" evidence="7">
    <location>
        <begin position="239"/>
        <end position="260"/>
    </location>
</feature>
<dbReference type="PANTHER" id="PTHR30250:SF10">
    <property type="entry name" value="LIPOPOLYSACCHARIDE BIOSYNTHESIS PROTEIN WZXC"/>
    <property type="match status" value="1"/>
</dbReference>
<evidence type="ECO:0000256" key="6">
    <source>
        <dbReference type="ARBA" id="ARBA00023136"/>
    </source>
</evidence>
<evidence type="ECO:0008006" key="10">
    <source>
        <dbReference type="Google" id="ProtNLM"/>
    </source>
</evidence>
<evidence type="ECO:0000313" key="8">
    <source>
        <dbReference type="EMBL" id="RST59499.1"/>
    </source>
</evidence>
<sequence>MEKVKKEGFFSKVIKLFTATALGQLIFFLASPLLTRLYSPEAFGDLAVFISLVSILSIAISWRYELAIPIPKEENKAIVLVVLSCLLVVANGILIFILSGLYYFADYDLFNINKTVLLILPISVIGAGLYKVFNHWYIRQDNFNIISRSKLSQSVSQTITQVALGFLASFKLGLIVGDFFGRTAGTLNFIRTFLSGRDLTFKKLRFSKFIKVAKEYKEFPIYSGPGALLNTISTQAPPLAFSILFGSGVAGFYSLAYRVISGPVMMIGQAISQVYLQKLSSITRDKGDDIKQLYLTVSKRLFLIALLPTIIIFLFSDYLFGMIFGSQWSKAGIFSSILIIMVFFQFIVSPTSQTLIILQKQKIQAIWEGVRFLLITILFIASYYYSLNEYLTLIYFTVVMSVMYIVMFVLCLIMITNKSKS</sequence>
<feature type="transmembrane region" description="Helical" evidence="7">
    <location>
        <begin position="12"/>
        <end position="34"/>
    </location>
</feature>
<feature type="transmembrane region" description="Helical" evidence="7">
    <location>
        <begin position="331"/>
        <end position="348"/>
    </location>
</feature>
<feature type="transmembrane region" description="Helical" evidence="7">
    <location>
        <begin position="78"/>
        <end position="104"/>
    </location>
</feature>
<comment type="caution">
    <text evidence="8">The sequence shown here is derived from an EMBL/GenBank/DDBJ whole genome shotgun (WGS) entry which is preliminary data.</text>
</comment>
<feature type="transmembrane region" description="Helical" evidence="7">
    <location>
        <begin position="159"/>
        <end position="180"/>
    </location>
</feature>
<reference evidence="8 9" key="1">
    <citation type="submission" date="2018-12" db="EMBL/GenBank/DDBJ databases">
        <authorList>
            <person name="Sun L."/>
            <person name="Chen Z."/>
        </authorList>
    </citation>
    <scope>NUCLEOTIDE SEQUENCE [LARGE SCALE GENOMIC DNA]</scope>
    <source>
        <strain evidence="8 9">LMG 29736</strain>
    </source>
</reference>
<evidence type="ECO:0000256" key="2">
    <source>
        <dbReference type="ARBA" id="ARBA00007430"/>
    </source>
</evidence>
<dbReference type="PANTHER" id="PTHR30250">
    <property type="entry name" value="PST FAMILY PREDICTED COLANIC ACID TRANSPORTER"/>
    <property type="match status" value="1"/>
</dbReference>
<dbReference type="Proteomes" id="UP000287296">
    <property type="component" value="Unassembled WGS sequence"/>
</dbReference>
<dbReference type="AlphaFoldDB" id="A0A429X7X5"/>
<evidence type="ECO:0000256" key="3">
    <source>
        <dbReference type="ARBA" id="ARBA00022475"/>
    </source>
</evidence>
<keyword evidence="5 7" id="KW-1133">Transmembrane helix</keyword>
<accession>A0A429X7X5</accession>
<organism evidence="8 9">
    <name type="scientific">Siminovitchia terrae</name>
    <name type="common">Bacillus terrae</name>
    <dbReference type="NCBI Taxonomy" id="1914933"/>
    <lineage>
        <taxon>Bacteria</taxon>
        <taxon>Bacillati</taxon>
        <taxon>Bacillota</taxon>
        <taxon>Bacilli</taxon>
        <taxon>Bacillales</taxon>
        <taxon>Bacillaceae</taxon>
        <taxon>Siminovitchia</taxon>
    </lineage>
</organism>
<evidence type="ECO:0000313" key="9">
    <source>
        <dbReference type="Proteomes" id="UP000287296"/>
    </source>
</evidence>
<dbReference type="Pfam" id="PF13440">
    <property type="entry name" value="Polysacc_synt_3"/>
    <property type="match status" value="1"/>
</dbReference>
<feature type="transmembrane region" description="Helical" evidence="7">
    <location>
        <begin position="369"/>
        <end position="387"/>
    </location>
</feature>